<evidence type="ECO:0000256" key="1">
    <source>
        <dbReference type="ARBA" id="ARBA00007623"/>
    </source>
</evidence>
<dbReference type="Gene3D" id="3.90.70.10">
    <property type="entry name" value="Cysteine proteinases"/>
    <property type="match status" value="1"/>
</dbReference>
<dbReference type="GO" id="GO:0004198">
    <property type="term" value="F:calcium-dependent cysteine-type endopeptidase activity"/>
    <property type="evidence" value="ECO:0007669"/>
    <property type="project" value="InterPro"/>
</dbReference>
<dbReference type="PROSITE" id="PS50203">
    <property type="entry name" value="CALPAIN_CAT"/>
    <property type="match status" value="1"/>
</dbReference>
<dbReference type="InterPro" id="IPR038765">
    <property type="entry name" value="Papain-like_cys_pep_sf"/>
</dbReference>
<evidence type="ECO:0000256" key="5">
    <source>
        <dbReference type="PIRSR" id="PIRSR622684-1"/>
    </source>
</evidence>
<dbReference type="CDD" id="cd00044">
    <property type="entry name" value="CysPc"/>
    <property type="match status" value="1"/>
</dbReference>
<dbReference type="InterPro" id="IPR022682">
    <property type="entry name" value="Calpain_domain_III"/>
</dbReference>
<organism evidence="10 11">
    <name type="scientific">Plakobranchus ocellatus</name>
    <dbReference type="NCBI Taxonomy" id="259542"/>
    <lineage>
        <taxon>Eukaryota</taxon>
        <taxon>Metazoa</taxon>
        <taxon>Spiralia</taxon>
        <taxon>Lophotrochozoa</taxon>
        <taxon>Mollusca</taxon>
        <taxon>Gastropoda</taxon>
        <taxon>Heterobranchia</taxon>
        <taxon>Euthyneura</taxon>
        <taxon>Panpulmonata</taxon>
        <taxon>Sacoglossa</taxon>
        <taxon>Placobranchoidea</taxon>
        <taxon>Plakobranchidae</taxon>
        <taxon>Plakobranchus</taxon>
    </lineage>
</organism>
<dbReference type="InterPro" id="IPR022683">
    <property type="entry name" value="Calpain_III"/>
</dbReference>
<dbReference type="GO" id="GO:0006508">
    <property type="term" value="P:proteolysis"/>
    <property type="evidence" value="ECO:0007669"/>
    <property type="project" value="UniProtKB-KW"/>
</dbReference>
<gene>
    <name evidence="10" type="ORF">PoB_004300000</name>
</gene>
<dbReference type="SMART" id="SM00720">
    <property type="entry name" value="calpain_III"/>
    <property type="match status" value="1"/>
</dbReference>
<dbReference type="SUPFAM" id="SSF49758">
    <property type="entry name" value="Calpain large subunit, middle domain (domain III)"/>
    <property type="match status" value="1"/>
</dbReference>
<feature type="active site" evidence="5 6">
    <location>
        <position position="300"/>
    </location>
</feature>
<evidence type="ECO:0000259" key="8">
    <source>
        <dbReference type="PROSITE" id="PS50004"/>
    </source>
</evidence>
<dbReference type="AlphaFoldDB" id="A0AAV4B7C5"/>
<evidence type="ECO:0000259" key="9">
    <source>
        <dbReference type="PROSITE" id="PS50203"/>
    </source>
</evidence>
<proteinExistence type="inferred from homology"/>
<evidence type="ECO:0000256" key="2">
    <source>
        <dbReference type="ARBA" id="ARBA00022670"/>
    </source>
</evidence>
<dbReference type="InterPro" id="IPR035892">
    <property type="entry name" value="C2_domain_sf"/>
</dbReference>
<dbReference type="PROSITE" id="PS50004">
    <property type="entry name" value="C2"/>
    <property type="match status" value="1"/>
</dbReference>
<feature type="region of interest" description="Disordered" evidence="7">
    <location>
        <begin position="1"/>
        <end position="25"/>
    </location>
</feature>
<dbReference type="SUPFAM" id="SSF49562">
    <property type="entry name" value="C2 domain (Calcium/lipid-binding domain, CaLB)"/>
    <property type="match status" value="1"/>
</dbReference>
<name>A0AAV4B7C5_9GAST</name>
<feature type="domain" description="C2" evidence="8">
    <location>
        <begin position="536"/>
        <end position="656"/>
    </location>
</feature>
<dbReference type="InterPro" id="IPR000169">
    <property type="entry name" value="Pept_cys_AS"/>
</dbReference>
<accession>A0AAV4B7C5</accession>
<dbReference type="InterPro" id="IPR036213">
    <property type="entry name" value="Calpain_III_sf"/>
</dbReference>
<feature type="compositionally biased region" description="Basic and acidic residues" evidence="7">
    <location>
        <begin position="11"/>
        <end position="25"/>
    </location>
</feature>
<evidence type="ECO:0000256" key="4">
    <source>
        <dbReference type="ARBA" id="ARBA00022807"/>
    </source>
</evidence>
<reference evidence="10 11" key="1">
    <citation type="journal article" date="2021" name="Elife">
        <title>Chloroplast acquisition without the gene transfer in kleptoplastic sea slugs, Plakobranchus ocellatus.</title>
        <authorList>
            <person name="Maeda T."/>
            <person name="Takahashi S."/>
            <person name="Yoshida T."/>
            <person name="Shimamura S."/>
            <person name="Takaki Y."/>
            <person name="Nagai Y."/>
            <person name="Toyoda A."/>
            <person name="Suzuki Y."/>
            <person name="Arimoto A."/>
            <person name="Ishii H."/>
            <person name="Satoh N."/>
            <person name="Nishiyama T."/>
            <person name="Hasebe M."/>
            <person name="Maruyama T."/>
            <person name="Minagawa J."/>
            <person name="Obokata J."/>
            <person name="Shigenobu S."/>
        </authorList>
    </citation>
    <scope>NUCLEOTIDE SEQUENCE [LARGE SCALE GENOMIC DNA]</scope>
</reference>
<evidence type="ECO:0000313" key="10">
    <source>
        <dbReference type="EMBL" id="GFO16495.1"/>
    </source>
</evidence>
<dbReference type="EMBL" id="BLXT01004673">
    <property type="protein sequence ID" value="GFO16495.1"/>
    <property type="molecule type" value="Genomic_DNA"/>
</dbReference>
<dbReference type="SMART" id="SM00239">
    <property type="entry name" value="C2"/>
    <property type="match status" value="1"/>
</dbReference>
<comment type="similarity">
    <text evidence="1">Belongs to the peptidase C2 family.</text>
</comment>
<dbReference type="Gene3D" id="2.60.120.380">
    <property type="match status" value="1"/>
</dbReference>
<evidence type="ECO:0000256" key="7">
    <source>
        <dbReference type="SAM" id="MobiDB-lite"/>
    </source>
</evidence>
<keyword evidence="2 6" id="KW-0645">Protease</keyword>
<evidence type="ECO:0000256" key="6">
    <source>
        <dbReference type="PROSITE-ProRule" id="PRU00239"/>
    </source>
</evidence>
<dbReference type="InterPro" id="IPR000008">
    <property type="entry name" value="C2_dom"/>
</dbReference>
<evidence type="ECO:0000313" key="11">
    <source>
        <dbReference type="Proteomes" id="UP000735302"/>
    </source>
</evidence>
<dbReference type="Gene3D" id="2.60.40.150">
    <property type="entry name" value="C2 domain"/>
    <property type="match status" value="1"/>
</dbReference>
<dbReference type="Pfam" id="PF00168">
    <property type="entry name" value="C2"/>
    <property type="match status" value="1"/>
</dbReference>
<dbReference type="SMART" id="SM00230">
    <property type="entry name" value="CysPc"/>
    <property type="match status" value="1"/>
</dbReference>
<dbReference type="Proteomes" id="UP000735302">
    <property type="component" value="Unassembled WGS sequence"/>
</dbReference>
<dbReference type="PROSITE" id="PS00139">
    <property type="entry name" value="THIOL_PROTEASE_CYS"/>
    <property type="match status" value="1"/>
</dbReference>
<feature type="domain" description="Calpain catalytic" evidence="9">
    <location>
        <begin position="79"/>
        <end position="392"/>
    </location>
</feature>
<dbReference type="GO" id="GO:0005737">
    <property type="term" value="C:cytoplasm"/>
    <property type="evidence" value="ECO:0007669"/>
    <property type="project" value="TreeGrafter"/>
</dbReference>
<dbReference type="PANTHER" id="PTHR10183:SF379">
    <property type="entry name" value="CALPAIN-5"/>
    <property type="match status" value="1"/>
</dbReference>
<evidence type="ECO:0000256" key="3">
    <source>
        <dbReference type="ARBA" id="ARBA00022801"/>
    </source>
</evidence>
<dbReference type="InterPro" id="IPR022684">
    <property type="entry name" value="Calpain_cysteine_protease"/>
</dbReference>
<keyword evidence="11" id="KW-1185">Reference proteome</keyword>
<dbReference type="FunFam" id="3.90.70.10:FF:000001">
    <property type="entry name" value="Calpain-1 catalytic subunit"/>
    <property type="match status" value="1"/>
</dbReference>
<dbReference type="Pfam" id="PF00648">
    <property type="entry name" value="Peptidase_C2"/>
    <property type="match status" value="1"/>
</dbReference>
<dbReference type="Pfam" id="PF01067">
    <property type="entry name" value="Calpain_III"/>
    <property type="match status" value="1"/>
</dbReference>
<feature type="active site" evidence="5 6">
    <location>
        <position position="333"/>
    </location>
</feature>
<dbReference type="SUPFAM" id="SSF54001">
    <property type="entry name" value="Cysteine proteinases"/>
    <property type="match status" value="1"/>
</dbReference>
<dbReference type="InterPro" id="IPR001300">
    <property type="entry name" value="Peptidase_C2_calpain_cat"/>
</dbReference>
<comment type="caution">
    <text evidence="10">The sequence shown here is derived from an EMBL/GenBank/DDBJ whole genome shotgun (WGS) entry which is preliminary data.</text>
</comment>
<protein>
    <submittedName>
        <fullName evidence="10">Calpain-5</fullName>
    </submittedName>
</protein>
<keyword evidence="3 6" id="KW-0378">Hydrolase</keyword>
<feature type="active site" evidence="5 6">
    <location>
        <position position="134"/>
    </location>
</feature>
<dbReference type="PANTHER" id="PTHR10183">
    <property type="entry name" value="CALPAIN"/>
    <property type="match status" value="1"/>
</dbReference>
<keyword evidence="4 6" id="KW-0788">Thiol protease</keyword>
<sequence length="686" mass="78981">MSKSKVSFLEQTDKARREKKERPRQTLIHIAREREGDRDRAPCQNRKVRMFCGDSNSAAPFKGQDYKKLRRKCLSKNKLFIDGEFPPTGSSLFFSRPAPADIVWKRPMDIVSEPKFFLDKASADDFSQGILGNCWFVASCACLAEDSTLWKKVVPDYRRQEFLPKSRYAGIFHFKFWRCGNWVDVVIDDYLPTRGGRLIFTHSKSKNEFWSALLEKAYAKLFGCYEALTAGKARDAMVDMTGGVGEGLEVADYTSGQSRDELFNILHKAKDNMSLMCASIQARNASEMEMKLNVGLVRGHAYSFTGVENVHLKGTGLFSLFNRDTIQMVRLRNPWGGTEWTGAWSDGSHEWTKVSEREKKDLGLAFDENGEFWMAFDDFCHYFTHIDICHMMNTSFFTLKRSWKEIEKIGEWRRGGRAGGCGNYQSFLQNPQYLLDVAEDQEIRISVEQEDRRSSNFRTRGENYCIGFSITKTDLNRKYRMHDRMERVHAGPFVQARSILSRIDMKKGKYLLVPSTFEPNQEGKYLLRIYSESGSSLRELTKDVPSPPKMMKKPRVAATSVYVHAAEGFTLSEGETGIEAYCIIKCERDQAQTSITEKLARPEWKERATFYRKKPTEPVVVEVWDDNLLKDSFVGSVTFEMSECRDNTGDNIIRRYPLVRTNSEGTEENRGYLWATVKNKLNMMEM</sequence>
<dbReference type="PRINTS" id="PR00704">
    <property type="entry name" value="CALPAIN"/>
</dbReference>